<dbReference type="GO" id="GO:0003723">
    <property type="term" value="F:RNA binding"/>
    <property type="evidence" value="ECO:0007669"/>
    <property type="project" value="InterPro"/>
</dbReference>
<feature type="binding site" evidence="4 6">
    <location>
        <position position="111"/>
    </location>
    <ligand>
        <name>substrate</name>
    </ligand>
</feature>
<evidence type="ECO:0000259" key="8">
    <source>
        <dbReference type="Pfam" id="PF01416"/>
    </source>
</evidence>
<dbReference type="InterPro" id="IPR020094">
    <property type="entry name" value="TruA/RsuA/RluB/E/F_N"/>
</dbReference>
<reference evidence="10" key="1">
    <citation type="submission" date="2016-10" db="EMBL/GenBank/DDBJ databases">
        <authorList>
            <person name="Varghese N."/>
            <person name="Submissions S."/>
        </authorList>
    </citation>
    <scope>NUCLEOTIDE SEQUENCE [LARGE SCALE GENOMIC DNA]</scope>
    <source>
        <strain evidence="10">DSM 3384</strain>
    </source>
</reference>
<dbReference type="Gene3D" id="3.30.70.660">
    <property type="entry name" value="Pseudouridine synthase I, catalytic domain, C-terminal subdomain"/>
    <property type="match status" value="1"/>
</dbReference>
<evidence type="ECO:0000256" key="5">
    <source>
        <dbReference type="PIRSR" id="PIRSR001430-1"/>
    </source>
</evidence>
<dbReference type="Proteomes" id="UP000199608">
    <property type="component" value="Unassembled WGS sequence"/>
</dbReference>
<comment type="caution">
    <text evidence="4">Lacks conserved residue(s) required for the propagation of feature annotation.</text>
</comment>
<dbReference type="GO" id="GO:0160147">
    <property type="term" value="F:tRNA pseudouridine(38-40) synthase activity"/>
    <property type="evidence" value="ECO:0007669"/>
    <property type="project" value="UniProtKB-EC"/>
</dbReference>
<dbReference type="Gene3D" id="3.30.70.580">
    <property type="entry name" value="Pseudouridine synthase I, catalytic domain, N-terminal subdomain"/>
    <property type="match status" value="1"/>
</dbReference>
<dbReference type="PANTHER" id="PTHR11142">
    <property type="entry name" value="PSEUDOURIDYLATE SYNTHASE"/>
    <property type="match status" value="1"/>
</dbReference>
<comment type="similarity">
    <text evidence="1 4 7">Belongs to the tRNA pseudouridine synthase TruA family.</text>
</comment>
<keyword evidence="10" id="KW-1185">Reference proteome</keyword>
<evidence type="ECO:0000256" key="1">
    <source>
        <dbReference type="ARBA" id="ARBA00009375"/>
    </source>
</evidence>
<sequence length="247" mass="28315">MNKNFKIIVEYDGTDFFGWQKQNDKKTIQDEIEKALSLILNQDIRISGSGRTDAGVHAFGQVANFYANTDIHPQNLKKGVNSVIKQPIVIRECLIMDNDFHARYKAVSKEYHYFILNREYPCAIGRSYQWHIRHPLDIEAMNQCCNEITGVFDFKSFENTGSPRSSTIREIFFSHICVLDNNRLVFKICGSGFLRYMVRNLIGTIVLAGLNKITVPQFRKILETKDRTKAGPTAPAHGLFLKKVNYS</sequence>
<accession>A0A1H2EJW2</accession>
<keyword evidence="2 4" id="KW-0819">tRNA processing</keyword>
<keyword evidence="3 4" id="KW-0413">Isomerase</keyword>
<proteinExistence type="inferred from homology"/>
<dbReference type="PIRSF" id="PIRSF001430">
    <property type="entry name" value="tRNA_psdUrid_synth"/>
    <property type="match status" value="1"/>
</dbReference>
<dbReference type="InterPro" id="IPR020095">
    <property type="entry name" value="PsdUridine_synth_TruA_C"/>
</dbReference>
<dbReference type="SUPFAM" id="SSF55120">
    <property type="entry name" value="Pseudouridine synthase"/>
    <property type="match status" value="1"/>
</dbReference>
<dbReference type="InterPro" id="IPR020097">
    <property type="entry name" value="PsdUridine_synth_TruA_a/b_dom"/>
</dbReference>
<dbReference type="EC" id="5.4.99.12" evidence="4"/>
<name>A0A1H2EJW2_9BACT</name>
<feature type="domain" description="Pseudouridine synthase I TruA alpha/beta" evidence="8">
    <location>
        <begin position="147"/>
        <end position="247"/>
    </location>
</feature>
<dbReference type="RefSeq" id="WP_092231511.1">
    <property type="nucleotide sequence ID" value="NZ_FNLL01000003.1"/>
</dbReference>
<evidence type="ECO:0000256" key="6">
    <source>
        <dbReference type="PIRSR" id="PIRSR001430-2"/>
    </source>
</evidence>
<feature type="active site" description="Nucleophile" evidence="4 5">
    <location>
        <position position="53"/>
    </location>
</feature>
<organism evidence="9 10">
    <name type="scientific">Desulfobacula phenolica</name>
    <dbReference type="NCBI Taxonomy" id="90732"/>
    <lineage>
        <taxon>Bacteria</taxon>
        <taxon>Pseudomonadati</taxon>
        <taxon>Thermodesulfobacteriota</taxon>
        <taxon>Desulfobacteria</taxon>
        <taxon>Desulfobacterales</taxon>
        <taxon>Desulfobacteraceae</taxon>
        <taxon>Desulfobacula</taxon>
    </lineage>
</organism>
<gene>
    <name evidence="4" type="primary">truA</name>
    <name evidence="9" type="ORF">SAMN04487931_103176</name>
</gene>
<protein>
    <recommendedName>
        <fullName evidence="4">tRNA pseudouridine synthase A</fullName>
        <ecNumber evidence="4">5.4.99.12</ecNumber>
    </recommendedName>
    <alternativeName>
        <fullName evidence="4">tRNA pseudouridine(38-40) synthase</fullName>
    </alternativeName>
    <alternativeName>
        <fullName evidence="4">tRNA pseudouridylate synthase I</fullName>
    </alternativeName>
    <alternativeName>
        <fullName evidence="4">tRNA-uridine isomerase I</fullName>
    </alternativeName>
</protein>
<evidence type="ECO:0000256" key="7">
    <source>
        <dbReference type="RuleBase" id="RU003792"/>
    </source>
</evidence>
<dbReference type="AlphaFoldDB" id="A0A1H2EJW2"/>
<dbReference type="Pfam" id="PF01416">
    <property type="entry name" value="PseudoU_synth_1"/>
    <property type="match status" value="2"/>
</dbReference>
<dbReference type="PANTHER" id="PTHR11142:SF0">
    <property type="entry name" value="TRNA PSEUDOURIDINE SYNTHASE-LIKE 1"/>
    <property type="match status" value="1"/>
</dbReference>
<evidence type="ECO:0000313" key="9">
    <source>
        <dbReference type="EMBL" id="SDT95426.1"/>
    </source>
</evidence>
<dbReference type="EMBL" id="FNLL01000003">
    <property type="protein sequence ID" value="SDT95426.1"/>
    <property type="molecule type" value="Genomic_DNA"/>
</dbReference>
<comment type="function">
    <text evidence="4">Formation of pseudouridine at positions 38, 39 and 40 in the anticodon stem and loop of transfer RNAs.</text>
</comment>
<dbReference type="NCBIfam" id="TIGR00071">
    <property type="entry name" value="hisT_truA"/>
    <property type="match status" value="1"/>
</dbReference>
<evidence type="ECO:0000313" key="10">
    <source>
        <dbReference type="Proteomes" id="UP000199608"/>
    </source>
</evidence>
<dbReference type="InterPro" id="IPR020103">
    <property type="entry name" value="PsdUridine_synth_cat_dom_sf"/>
</dbReference>
<evidence type="ECO:0000256" key="3">
    <source>
        <dbReference type="ARBA" id="ARBA00023235"/>
    </source>
</evidence>
<evidence type="ECO:0000256" key="2">
    <source>
        <dbReference type="ARBA" id="ARBA00022694"/>
    </source>
</evidence>
<dbReference type="InterPro" id="IPR001406">
    <property type="entry name" value="PsdUridine_synth_TruA"/>
</dbReference>
<comment type="catalytic activity">
    <reaction evidence="4 7">
        <text>uridine(38/39/40) in tRNA = pseudouridine(38/39/40) in tRNA</text>
        <dbReference type="Rhea" id="RHEA:22376"/>
        <dbReference type="Rhea" id="RHEA-COMP:10085"/>
        <dbReference type="Rhea" id="RHEA-COMP:10087"/>
        <dbReference type="ChEBI" id="CHEBI:65314"/>
        <dbReference type="ChEBI" id="CHEBI:65315"/>
        <dbReference type="EC" id="5.4.99.12"/>
    </reaction>
</comment>
<dbReference type="FunFam" id="3.30.70.580:FF:000001">
    <property type="entry name" value="tRNA pseudouridine synthase A"/>
    <property type="match status" value="1"/>
</dbReference>
<evidence type="ECO:0000256" key="4">
    <source>
        <dbReference type="HAMAP-Rule" id="MF_00171"/>
    </source>
</evidence>
<dbReference type="CDD" id="cd02570">
    <property type="entry name" value="PseudoU_synth_EcTruA"/>
    <property type="match status" value="1"/>
</dbReference>
<feature type="domain" description="Pseudouridine synthase I TruA alpha/beta" evidence="8">
    <location>
        <begin position="8"/>
        <end position="104"/>
    </location>
</feature>
<dbReference type="HAMAP" id="MF_00171">
    <property type="entry name" value="TruA"/>
    <property type="match status" value="1"/>
</dbReference>
<comment type="subunit">
    <text evidence="4">Homodimer.</text>
</comment>
<dbReference type="GO" id="GO:0031119">
    <property type="term" value="P:tRNA pseudouridine synthesis"/>
    <property type="evidence" value="ECO:0007669"/>
    <property type="project" value="UniProtKB-UniRule"/>
</dbReference>